<organism evidence="2 3">
    <name type="scientific">Araneus ventricosus</name>
    <name type="common">Orbweaver spider</name>
    <name type="synonym">Epeira ventricosa</name>
    <dbReference type="NCBI Taxonomy" id="182803"/>
    <lineage>
        <taxon>Eukaryota</taxon>
        <taxon>Metazoa</taxon>
        <taxon>Ecdysozoa</taxon>
        <taxon>Arthropoda</taxon>
        <taxon>Chelicerata</taxon>
        <taxon>Arachnida</taxon>
        <taxon>Araneae</taxon>
        <taxon>Araneomorphae</taxon>
        <taxon>Entelegynae</taxon>
        <taxon>Araneoidea</taxon>
        <taxon>Araneidae</taxon>
        <taxon>Araneus</taxon>
    </lineage>
</organism>
<dbReference type="InterPro" id="IPR000210">
    <property type="entry name" value="BTB/POZ_dom"/>
</dbReference>
<evidence type="ECO:0000313" key="3">
    <source>
        <dbReference type="Proteomes" id="UP000499080"/>
    </source>
</evidence>
<reference evidence="2 3" key="1">
    <citation type="journal article" date="2019" name="Sci. Rep.">
        <title>Orb-weaving spider Araneus ventricosus genome elucidates the spidroin gene catalogue.</title>
        <authorList>
            <person name="Kono N."/>
            <person name="Nakamura H."/>
            <person name="Ohtoshi R."/>
            <person name="Moran D.A.P."/>
            <person name="Shinohara A."/>
            <person name="Yoshida Y."/>
            <person name="Fujiwara M."/>
            <person name="Mori M."/>
            <person name="Tomita M."/>
            <person name="Arakawa K."/>
        </authorList>
    </citation>
    <scope>NUCLEOTIDE SEQUENCE [LARGE SCALE GENOMIC DNA]</scope>
</reference>
<accession>A0A4Y2S743</accession>
<evidence type="ECO:0000259" key="1">
    <source>
        <dbReference type="Pfam" id="PF00651"/>
    </source>
</evidence>
<dbReference type="InterPro" id="IPR011333">
    <property type="entry name" value="SKP1/BTB/POZ_sf"/>
</dbReference>
<dbReference type="Gene3D" id="3.30.710.10">
    <property type="entry name" value="Potassium Channel Kv1.1, Chain A"/>
    <property type="match status" value="1"/>
</dbReference>
<comment type="caution">
    <text evidence="2">The sequence shown here is derived from an EMBL/GenBank/DDBJ whole genome shotgun (WGS) entry which is preliminary data.</text>
</comment>
<dbReference type="SUPFAM" id="SSF54695">
    <property type="entry name" value="POZ domain"/>
    <property type="match status" value="1"/>
</dbReference>
<keyword evidence="3" id="KW-1185">Reference proteome</keyword>
<dbReference type="Proteomes" id="UP000499080">
    <property type="component" value="Unassembled WGS sequence"/>
</dbReference>
<gene>
    <name evidence="2" type="ORF">AVEN_7397_1</name>
</gene>
<name>A0A4Y2S743_ARAVE</name>
<dbReference type="EMBL" id="BGPR01019850">
    <property type="protein sequence ID" value="GBN83119.1"/>
    <property type="molecule type" value="Genomic_DNA"/>
</dbReference>
<feature type="domain" description="BTB" evidence="1">
    <location>
        <begin position="18"/>
        <end position="82"/>
    </location>
</feature>
<dbReference type="Pfam" id="PF00651">
    <property type="entry name" value="BTB"/>
    <property type="match status" value="1"/>
</dbReference>
<evidence type="ECO:0000313" key="2">
    <source>
        <dbReference type="EMBL" id="GBN83119.1"/>
    </source>
</evidence>
<dbReference type="AlphaFoldDB" id="A0A4Y2S743"/>
<sequence>MENSIEKPRGLIGRISTLLNNEVCSDVVFHVRHNGQRGTFYAHSAILIAAGKGFPDLAKQTSQAKVIKVLEFSSHIVEMMLR</sequence>
<proteinExistence type="predicted"/>
<protein>
    <recommendedName>
        <fullName evidence="1">BTB domain-containing protein</fullName>
    </recommendedName>
</protein>